<dbReference type="InterPro" id="IPR036287">
    <property type="entry name" value="Rv1873-like_sf"/>
</dbReference>
<keyword evidence="2" id="KW-1185">Reference proteome</keyword>
<organism evidence="1 2">
    <name type="scientific">Blautia massiliensis</name>
    <name type="common">ex Durand et al. 2017</name>
    <dbReference type="NCBI Taxonomy" id="1737424"/>
    <lineage>
        <taxon>Bacteria</taxon>
        <taxon>Bacillati</taxon>
        <taxon>Bacillota</taxon>
        <taxon>Clostridia</taxon>
        <taxon>Lachnospirales</taxon>
        <taxon>Lachnospiraceae</taxon>
        <taxon>Blautia</taxon>
    </lineage>
</organism>
<dbReference type="Gene3D" id="1.25.40.380">
    <property type="entry name" value="Protein of unknown function DUF1810"/>
    <property type="match status" value="1"/>
</dbReference>
<dbReference type="RefSeq" id="WP_161206353.1">
    <property type="nucleotide sequence ID" value="NZ_JAFIKS010000001.1"/>
</dbReference>
<dbReference type="EMBL" id="WWVW01000013">
    <property type="protein sequence ID" value="MZL77410.1"/>
    <property type="molecule type" value="Genomic_DNA"/>
</dbReference>
<gene>
    <name evidence="1" type="ORF">GT718_08545</name>
</gene>
<reference evidence="1 2" key="1">
    <citation type="journal article" date="2019" name="Nat. Med.">
        <title>A library of human gut bacterial isolates paired with longitudinal multiomics data enables mechanistic microbiome research.</title>
        <authorList>
            <person name="Poyet M."/>
            <person name="Groussin M."/>
            <person name="Gibbons S.M."/>
            <person name="Avila-Pacheco J."/>
            <person name="Jiang X."/>
            <person name="Kearney S.M."/>
            <person name="Perrotta A.R."/>
            <person name="Berdy B."/>
            <person name="Zhao S."/>
            <person name="Lieberman T.D."/>
            <person name="Swanson P.K."/>
            <person name="Smith M."/>
            <person name="Roesemann S."/>
            <person name="Alexander J.E."/>
            <person name="Rich S.A."/>
            <person name="Livny J."/>
            <person name="Vlamakis H."/>
            <person name="Clish C."/>
            <person name="Bullock K."/>
            <person name="Deik A."/>
            <person name="Scott J."/>
            <person name="Pierce K.A."/>
            <person name="Xavier R.J."/>
            <person name="Alm E.J."/>
        </authorList>
    </citation>
    <scope>NUCLEOTIDE SEQUENCE [LARGE SCALE GENOMIC DNA]</scope>
    <source>
        <strain evidence="1 2">BIOML-A1</strain>
    </source>
</reference>
<name>A0ABW9X381_9FIRM</name>
<dbReference type="Pfam" id="PF08837">
    <property type="entry name" value="DUF1810"/>
    <property type="match status" value="1"/>
</dbReference>
<dbReference type="InterPro" id="IPR014937">
    <property type="entry name" value="DUF1810"/>
</dbReference>
<dbReference type="Proteomes" id="UP000452293">
    <property type="component" value="Unassembled WGS sequence"/>
</dbReference>
<proteinExistence type="predicted"/>
<protein>
    <submittedName>
        <fullName evidence="1">DUF1810 family protein</fullName>
    </submittedName>
</protein>
<sequence length="49" mass="5916">MNDDLECFSIVQQTYYQTAFQEIKSGQKRNCWRWFVFPHKVGHGYSEIV</sequence>
<evidence type="ECO:0000313" key="1">
    <source>
        <dbReference type="EMBL" id="MZL77410.1"/>
    </source>
</evidence>
<evidence type="ECO:0000313" key="2">
    <source>
        <dbReference type="Proteomes" id="UP000452293"/>
    </source>
</evidence>
<dbReference type="SUPFAM" id="SSF140736">
    <property type="entry name" value="Rv1873-like"/>
    <property type="match status" value="1"/>
</dbReference>
<comment type="caution">
    <text evidence="1">The sequence shown here is derived from an EMBL/GenBank/DDBJ whole genome shotgun (WGS) entry which is preliminary data.</text>
</comment>
<accession>A0ABW9X381</accession>